<proteinExistence type="predicted"/>
<reference evidence="1 2" key="1">
    <citation type="journal article" date="2019" name="Commun. Biol.">
        <title>The bagworm genome reveals a unique fibroin gene that provides high tensile strength.</title>
        <authorList>
            <person name="Kono N."/>
            <person name="Nakamura H."/>
            <person name="Ohtoshi R."/>
            <person name="Tomita M."/>
            <person name="Numata K."/>
            <person name="Arakawa K."/>
        </authorList>
    </citation>
    <scope>NUCLEOTIDE SEQUENCE [LARGE SCALE GENOMIC DNA]</scope>
</reference>
<dbReference type="EMBL" id="BGZK01000083">
    <property type="protein sequence ID" value="GBP16962.1"/>
    <property type="molecule type" value="Genomic_DNA"/>
</dbReference>
<comment type="caution">
    <text evidence="1">The sequence shown here is derived from an EMBL/GenBank/DDBJ whole genome shotgun (WGS) entry which is preliminary data.</text>
</comment>
<name>A0A4C1TSH1_EUMVA</name>
<dbReference type="Proteomes" id="UP000299102">
    <property type="component" value="Unassembled WGS sequence"/>
</dbReference>
<dbReference type="AlphaFoldDB" id="A0A4C1TSH1"/>
<sequence>MYAGTVIVTELRDEGAWCVAVEMCYGCTRIMSSPRLHVISCNSIEASRAHCRLSWPTLKRCPATNGHRGTPLFGTQSRRAYSIVCPVAIHVFLLKSVTCSTVRKFNLTFGPSMAHYSTHVTCCIFFPTKAFSVSEHLAFIAASNIYEIYDFKSIPADTDVTQFDYG</sequence>
<organism evidence="1 2">
    <name type="scientific">Eumeta variegata</name>
    <name type="common">Bagworm moth</name>
    <name type="synonym">Eumeta japonica</name>
    <dbReference type="NCBI Taxonomy" id="151549"/>
    <lineage>
        <taxon>Eukaryota</taxon>
        <taxon>Metazoa</taxon>
        <taxon>Ecdysozoa</taxon>
        <taxon>Arthropoda</taxon>
        <taxon>Hexapoda</taxon>
        <taxon>Insecta</taxon>
        <taxon>Pterygota</taxon>
        <taxon>Neoptera</taxon>
        <taxon>Endopterygota</taxon>
        <taxon>Lepidoptera</taxon>
        <taxon>Glossata</taxon>
        <taxon>Ditrysia</taxon>
        <taxon>Tineoidea</taxon>
        <taxon>Psychidae</taxon>
        <taxon>Oiketicinae</taxon>
        <taxon>Eumeta</taxon>
    </lineage>
</organism>
<accession>A0A4C1TSH1</accession>
<evidence type="ECO:0000313" key="2">
    <source>
        <dbReference type="Proteomes" id="UP000299102"/>
    </source>
</evidence>
<protein>
    <submittedName>
        <fullName evidence="1">Uncharacterized protein</fullName>
    </submittedName>
</protein>
<keyword evidence="2" id="KW-1185">Reference proteome</keyword>
<gene>
    <name evidence="1" type="ORF">EVAR_101980_1</name>
</gene>
<evidence type="ECO:0000313" key="1">
    <source>
        <dbReference type="EMBL" id="GBP16962.1"/>
    </source>
</evidence>